<evidence type="ECO:0000256" key="6">
    <source>
        <dbReference type="ARBA" id="ARBA00023004"/>
    </source>
</evidence>
<dbReference type="GO" id="GO:0051539">
    <property type="term" value="F:4 iron, 4 sulfur cluster binding"/>
    <property type="evidence" value="ECO:0007669"/>
    <property type="project" value="UniProtKB-KW"/>
</dbReference>
<dbReference type="InterPro" id="IPR036021">
    <property type="entry name" value="Tungsten_al_ferr_oxy-like_C"/>
</dbReference>
<evidence type="ECO:0000256" key="1">
    <source>
        <dbReference type="ARBA" id="ARBA00001966"/>
    </source>
</evidence>
<sequence>MPYGFNNRILHVDLTGKNISVEEPGENFYRTYGGGPGIALYYMLKDMPPGVDPLGPENLLVFAPGLLTGTVAPCVPRYTVCARSPLTGAFGKSEAGGWWGPELKAAGYDAIVIKGQAEAPVYLWIDDGKVEIRDAGKIWGLETGTAAAAIKEELGDERVRIAQIGPAGENLVRYAAILNELGHFNGRNGLGAVMGSKKLKAIAVRATGRVEVCDPQRLKELSRWVSAEAKVHPLSKALHDMGTPGGVEGNNAAGALPTRNWTNGTFEGYEEISGTRLNQEILVKRGGCFSCPVRCKRVVRVSGEYDVDPRYGGPEYEALASLGSSCGISDLRLVAKANEVCNRYGLDVISAGLTIAFAMECFENGLLTLEDTGGLELRFGNKGIFLELLRLIAYREGFGEWLADGSVALAKRIGKGSERFLMHVKGQELPMHDPRVKTGFGMQYALAPQGADHQYAQHDPFFVPGNPLGQKAGRPLGILEGVPATDLSWRKVRTILYTSFLNFSYDSLGACVFGFIARSVTPYNILLEIIEAVTGWETSLWELMKTGERLNTMARLFNCREGFGRDDDRIPERLFTPLKSGPNKGSLAIPPDDFRKALDLYYAMAGWDEAGRPRQGKLLELGLDWLAGV</sequence>
<comment type="similarity">
    <text evidence="2">Belongs to the AOR/FOR family.</text>
</comment>
<dbReference type="GO" id="GO:0033726">
    <property type="term" value="F:aldehyde ferredoxin oxidoreductase activity"/>
    <property type="evidence" value="ECO:0007669"/>
    <property type="project" value="UniProtKB-EC"/>
</dbReference>
<dbReference type="InterPro" id="IPR013984">
    <property type="entry name" value="Ald_Fedxn_OxRdtase_dom2"/>
</dbReference>
<evidence type="ECO:0000256" key="2">
    <source>
        <dbReference type="ARBA" id="ARBA00011032"/>
    </source>
</evidence>
<dbReference type="InterPro" id="IPR001203">
    <property type="entry name" value="OxRdtase_Ald_Fedxn_C"/>
</dbReference>
<comment type="cofactor">
    <cofactor evidence="8">
        <name>tungstopterin</name>
        <dbReference type="ChEBI" id="CHEBI:30402"/>
    </cofactor>
</comment>
<dbReference type="OrthoDB" id="9763894at2"/>
<evidence type="ECO:0000313" key="10">
    <source>
        <dbReference type="EMBL" id="AFV12928.1"/>
    </source>
</evidence>
<keyword evidence="3" id="KW-0004">4Fe-4S</keyword>
<evidence type="ECO:0000256" key="4">
    <source>
        <dbReference type="ARBA" id="ARBA00022723"/>
    </source>
</evidence>
<dbReference type="HOGENOM" id="CLU_020364_1_0_9"/>
<dbReference type="Pfam" id="PF02730">
    <property type="entry name" value="AFOR_N"/>
    <property type="match status" value="1"/>
</dbReference>
<evidence type="ECO:0000256" key="3">
    <source>
        <dbReference type="ARBA" id="ARBA00022485"/>
    </source>
</evidence>
<evidence type="ECO:0000259" key="9">
    <source>
        <dbReference type="SMART" id="SM00790"/>
    </source>
</evidence>
<dbReference type="InterPro" id="IPR051919">
    <property type="entry name" value="W-dependent_AOR"/>
</dbReference>
<dbReference type="EMBL" id="CP003732">
    <property type="protein sequence ID" value="AFV12928.1"/>
    <property type="molecule type" value="Genomic_DNA"/>
</dbReference>
<dbReference type="GO" id="GO:0046872">
    <property type="term" value="F:metal ion binding"/>
    <property type="evidence" value="ECO:0007669"/>
    <property type="project" value="UniProtKB-KW"/>
</dbReference>
<dbReference type="eggNOG" id="COG2414">
    <property type="taxonomic scope" value="Bacteria"/>
</dbReference>
<dbReference type="KEGG" id="tpz:Tph_c27630"/>
<evidence type="ECO:0000313" key="11">
    <source>
        <dbReference type="Proteomes" id="UP000000467"/>
    </source>
</evidence>
<keyword evidence="5 10" id="KW-0560">Oxidoreductase</keyword>
<dbReference type="Gene3D" id="1.10.599.10">
    <property type="entry name" value="Aldehyde Ferredoxin Oxidoreductase Protein, subunit A, domain 3"/>
    <property type="match status" value="1"/>
</dbReference>
<dbReference type="Pfam" id="PF01314">
    <property type="entry name" value="AFOR_C"/>
    <property type="match status" value="1"/>
</dbReference>
<keyword evidence="4" id="KW-0479">Metal-binding</keyword>
<keyword evidence="11" id="KW-1185">Reference proteome</keyword>
<accession>K4LJ72</accession>
<dbReference type="SMART" id="SM00790">
    <property type="entry name" value="AFOR_N"/>
    <property type="match status" value="1"/>
</dbReference>
<comment type="cofactor">
    <cofactor evidence="1">
        <name>[4Fe-4S] cluster</name>
        <dbReference type="ChEBI" id="CHEBI:49883"/>
    </cofactor>
</comment>
<dbReference type="RefSeq" id="WP_015051787.1">
    <property type="nucleotide sequence ID" value="NC_018870.1"/>
</dbReference>
<dbReference type="PANTHER" id="PTHR30038">
    <property type="entry name" value="ALDEHYDE FERREDOXIN OXIDOREDUCTASE"/>
    <property type="match status" value="1"/>
</dbReference>
<dbReference type="EC" id="1.2.7.5" evidence="10"/>
<dbReference type="InterPro" id="IPR036503">
    <property type="entry name" value="Ald_Fedxn_OxRdtase_N_sf"/>
</dbReference>
<keyword evidence="6" id="KW-0408">Iron</keyword>
<organism evidence="10 11">
    <name type="scientific">Thermacetogenium phaeum (strain ATCC BAA-254 / DSM 26808 / PB)</name>
    <dbReference type="NCBI Taxonomy" id="1089553"/>
    <lineage>
        <taxon>Bacteria</taxon>
        <taxon>Bacillati</taxon>
        <taxon>Bacillota</taxon>
        <taxon>Clostridia</taxon>
        <taxon>Thermoanaerobacterales</taxon>
        <taxon>Thermoanaerobacteraceae</taxon>
        <taxon>Thermacetogenium</taxon>
    </lineage>
</organism>
<proteinExistence type="inferred from homology"/>
<evidence type="ECO:0000256" key="8">
    <source>
        <dbReference type="ARBA" id="ARBA00049934"/>
    </source>
</evidence>
<dbReference type="AlphaFoldDB" id="K4LJ72"/>
<evidence type="ECO:0000256" key="5">
    <source>
        <dbReference type="ARBA" id="ARBA00023002"/>
    </source>
</evidence>
<dbReference type="SUPFAM" id="SSF56228">
    <property type="entry name" value="Aldehyde ferredoxin oxidoreductase, N-terminal domain"/>
    <property type="match status" value="1"/>
</dbReference>
<dbReference type="PANTHER" id="PTHR30038:SF0">
    <property type="entry name" value="TUNGSTEN-CONTAINING ALDEHYDE FERREDOXIN OXIDOREDUCTASE"/>
    <property type="match status" value="1"/>
</dbReference>
<dbReference type="InterPro" id="IPR013985">
    <property type="entry name" value="Ald_Fedxn_OxRdtase_dom3"/>
</dbReference>
<feature type="domain" description="Aldehyde ferredoxin oxidoreductase N-terminal" evidence="9">
    <location>
        <begin position="5"/>
        <end position="208"/>
    </location>
</feature>
<name>K4LJ72_THEPS</name>
<gene>
    <name evidence="10" type="primary">aor6</name>
    <name evidence="10" type="ordered locus">Tph_c27630</name>
</gene>
<dbReference type="InterPro" id="IPR013983">
    <property type="entry name" value="Ald_Fedxn_OxRdtase_N"/>
</dbReference>
<dbReference type="SUPFAM" id="SSF48310">
    <property type="entry name" value="Aldehyde ferredoxin oxidoreductase, C-terminal domains"/>
    <property type="match status" value="1"/>
</dbReference>
<keyword evidence="7" id="KW-0411">Iron-sulfur</keyword>
<dbReference type="Gene3D" id="1.10.569.10">
    <property type="entry name" value="Aldehyde Ferredoxin Oxidoreductase Protein, subunit A, domain 2"/>
    <property type="match status" value="1"/>
</dbReference>
<dbReference type="Proteomes" id="UP000000467">
    <property type="component" value="Chromosome"/>
</dbReference>
<evidence type="ECO:0000256" key="7">
    <source>
        <dbReference type="ARBA" id="ARBA00023014"/>
    </source>
</evidence>
<protein>
    <submittedName>
        <fullName evidence="10">Tungsten-containing aldehyde ferredoxin oxidoreductase Aor</fullName>
        <ecNumber evidence="10">1.2.7.5</ecNumber>
    </submittedName>
</protein>
<dbReference type="STRING" id="1089553.Tph_c27630"/>
<dbReference type="GO" id="GO:0009055">
    <property type="term" value="F:electron transfer activity"/>
    <property type="evidence" value="ECO:0007669"/>
    <property type="project" value="InterPro"/>
</dbReference>
<reference evidence="10 11" key="1">
    <citation type="journal article" date="2012" name="BMC Genomics">
        <title>Genome-guided analysis of physiological and morphological traits of the fermentative acetate oxidizer Thermacetogenium phaeum.</title>
        <authorList>
            <person name="Oehler D."/>
            <person name="Poehlein A."/>
            <person name="Leimbach A."/>
            <person name="Muller N."/>
            <person name="Daniel R."/>
            <person name="Gottschalk G."/>
            <person name="Schink B."/>
        </authorList>
    </citation>
    <scope>NUCLEOTIDE SEQUENCE [LARGE SCALE GENOMIC DNA]</scope>
    <source>
        <strain evidence="11">ATCC BAA-254 / DSM 26808 / PB</strain>
    </source>
</reference>
<dbReference type="Gene3D" id="3.60.9.10">
    <property type="entry name" value="Aldehyde ferredoxin oxidoreductase, N-terminal domain"/>
    <property type="match status" value="1"/>
</dbReference>